<evidence type="ECO:0000313" key="3">
    <source>
        <dbReference type="EMBL" id="THH34556.1"/>
    </source>
</evidence>
<evidence type="ECO:0000313" key="4">
    <source>
        <dbReference type="Proteomes" id="UP000308528"/>
    </source>
</evidence>
<evidence type="ECO:0000256" key="1">
    <source>
        <dbReference type="ARBA" id="ARBA00007430"/>
    </source>
</evidence>
<dbReference type="Pfam" id="PF02719">
    <property type="entry name" value="Polysacc_synt_2"/>
    <property type="match status" value="1"/>
</dbReference>
<dbReference type="InterPro" id="IPR036291">
    <property type="entry name" value="NAD(P)-bd_dom_sf"/>
</dbReference>
<dbReference type="PANTHER" id="PTHR43318:SF1">
    <property type="entry name" value="POLYSACCHARIDE BIOSYNTHESIS PROTEIN EPSC-RELATED"/>
    <property type="match status" value="1"/>
</dbReference>
<dbReference type="AlphaFoldDB" id="A0A4S4N620"/>
<dbReference type="PANTHER" id="PTHR43318">
    <property type="entry name" value="UDP-N-ACETYLGLUCOSAMINE 4,6-DEHYDRATASE"/>
    <property type="match status" value="1"/>
</dbReference>
<evidence type="ECO:0000259" key="2">
    <source>
        <dbReference type="Pfam" id="PF02719"/>
    </source>
</evidence>
<name>A0A4S4N620_9BACT</name>
<dbReference type="Gene3D" id="3.40.50.720">
    <property type="entry name" value="NAD(P)-binding Rossmann-like Domain"/>
    <property type="match status" value="2"/>
</dbReference>
<keyword evidence="4" id="KW-1185">Reference proteome</keyword>
<comment type="similarity">
    <text evidence="1">Belongs to the polysaccharide synthase family.</text>
</comment>
<dbReference type="SUPFAM" id="SSF51735">
    <property type="entry name" value="NAD(P)-binding Rossmann-fold domains"/>
    <property type="match status" value="1"/>
</dbReference>
<accession>A0A4S4N620</accession>
<dbReference type="InterPro" id="IPR051203">
    <property type="entry name" value="Polysaccharide_Synthase-Rel"/>
</dbReference>
<dbReference type="InterPro" id="IPR003869">
    <property type="entry name" value="Polysac_CapD-like"/>
</dbReference>
<protein>
    <submittedName>
        <fullName evidence="3">NAD-dependent epimerase/dehydratase family protein</fullName>
    </submittedName>
</protein>
<comment type="caution">
    <text evidence="3">The sequence shown here is derived from an EMBL/GenBank/DDBJ whole genome shotgun (WGS) entry which is preliminary data.</text>
</comment>
<sequence length="405" mass="45699">MKHFSLNRFIKQYVTEREESLFAADLAKYHQDLAREIDGKSALVIGGAGTIGSSFIRALLRFKPARLYVVDTNENGLTELTRDLRSAANLNVPDDYKPYPINFGDPVFAKIMANEGPFDIVANFAAHKHVRSEKDHYSIEAMIDNNVLKARHLLELLLAYPPKHFFCVSTDKAANPVNVMGASKKMMEEVILAYSDRLKITTARFANVAFSNGSLLFGFMERMMKEQPLSSPSDVKRYFVSPEESGQLCLLACILGKSGEIIFPNLRKEQMRTFSSIAEDFLREYGNYTPTLCATEGEAKRRAAELTPDSNSYPVYFFSSNTSGEKQFEEFFTEGEEIDRDRFEQLGVICNAPRKSSGDIVVMFAKLEALFQDMEIDKAAIVKLIADFVPNFEHIETGRSLDQKM</sequence>
<feature type="domain" description="Polysaccharide biosynthesis protein CapD-like" evidence="2">
    <location>
        <begin position="43"/>
        <end position="344"/>
    </location>
</feature>
<organism evidence="3 4">
    <name type="scientific">Neolewinella litorea</name>
    <dbReference type="NCBI Taxonomy" id="2562452"/>
    <lineage>
        <taxon>Bacteria</taxon>
        <taxon>Pseudomonadati</taxon>
        <taxon>Bacteroidota</taxon>
        <taxon>Saprospiria</taxon>
        <taxon>Saprospirales</taxon>
        <taxon>Lewinellaceae</taxon>
        <taxon>Neolewinella</taxon>
    </lineage>
</organism>
<gene>
    <name evidence="3" type="ORF">E4021_17490</name>
</gene>
<proteinExistence type="inferred from homology"/>
<reference evidence="3 4" key="1">
    <citation type="submission" date="2019-04" db="EMBL/GenBank/DDBJ databases">
        <title>Lewinella litorea sp. nov., isolated from a marine sand.</title>
        <authorList>
            <person name="Yoon J.-H."/>
        </authorList>
    </citation>
    <scope>NUCLEOTIDE SEQUENCE [LARGE SCALE GENOMIC DNA]</scope>
    <source>
        <strain evidence="3 4">HSMS-39</strain>
    </source>
</reference>
<dbReference type="RefSeq" id="WP_136460732.1">
    <property type="nucleotide sequence ID" value="NZ_SRSF01000017.1"/>
</dbReference>
<dbReference type="OrthoDB" id="9803111at2"/>
<dbReference type="Proteomes" id="UP000308528">
    <property type="component" value="Unassembled WGS sequence"/>
</dbReference>
<dbReference type="EMBL" id="SRSF01000017">
    <property type="protein sequence ID" value="THH34556.1"/>
    <property type="molecule type" value="Genomic_DNA"/>
</dbReference>